<feature type="chain" id="PRO_5029677509" evidence="5">
    <location>
        <begin position="19"/>
        <end position="402"/>
    </location>
</feature>
<evidence type="ECO:0000259" key="6">
    <source>
        <dbReference type="PROSITE" id="PS01180"/>
    </source>
</evidence>
<proteinExistence type="predicted"/>
<protein>
    <submittedName>
        <fullName evidence="7">DgyrCDS5580</fullName>
    </submittedName>
</protein>
<dbReference type="PROSITE" id="PS50068">
    <property type="entry name" value="LDLRA_2"/>
    <property type="match status" value="1"/>
</dbReference>
<organism evidence="7 8">
    <name type="scientific">Dimorphilus gyrociliatus</name>
    <dbReference type="NCBI Taxonomy" id="2664684"/>
    <lineage>
        <taxon>Eukaryota</taxon>
        <taxon>Metazoa</taxon>
        <taxon>Spiralia</taxon>
        <taxon>Lophotrochozoa</taxon>
        <taxon>Annelida</taxon>
        <taxon>Polychaeta</taxon>
        <taxon>Polychaeta incertae sedis</taxon>
        <taxon>Dinophilidae</taxon>
        <taxon>Dimorphilus</taxon>
    </lineage>
</organism>
<dbReference type="InterPro" id="IPR035914">
    <property type="entry name" value="Sperma_CUB_dom_sf"/>
</dbReference>
<dbReference type="InterPro" id="IPR002172">
    <property type="entry name" value="LDrepeatLR_classA_rpt"/>
</dbReference>
<dbReference type="InterPro" id="IPR000859">
    <property type="entry name" value="CUB_dom"/>
</dbReference>
<dbReference type="OrthoDB" id="6282329at2759"/>
<gene>
    <name evidence="7" type="ORF">DGYR_LOCUS5319</name>
</gene>
<dbReference type="Gene3D" id="2.60.120.290">
    <property type="entry name" value="Spermadhesin, CUB domain"/>
    <property type="match status" value="1"/>
</dbReference>
<accession>A0A7I8VQ47</accession>
<feature type="signal peptide" evidence="5">
    <location>
        <begin position="1"/>
        <end position="18"/>
    </location>
</feature>
<keyword evidence="4" id="KW-0812">Transmembrane</keyword>
<evidence type="ECO:0000256" key="5">
    <source>
        <dbReference type="SAM" id="SignalP"/>
    </source>
</evidence>
<keyword evidence="4" id="KW-1133">Transmembrane helix</keyword>
<sequence length="402" mass="43412">MFMLSVLITFIGSTCVYCISENFVTQTCPGSIGPSYGEVLRFDPLSKQSTYAVPTKDLDCWVTLRGRPNIPGTPQRKVTLTWRSNPFSFRGAAYGTGSANSANNTGTSGCTTAYLEVYNATNDGRHILPPVIGPTCGVVSPSEFTTTSEAIVVHFYVLAPQSAQDTAGAAPNASSVNATAAPFQGPYINFTADFTSYFEGSCSADGIQNDREQLQCYNQRCIHRSLRCDIYFSNNCGDNGDVRASPPGNCTFTATTTPEPDKPIEEELLPLWILLGLLAFLLMLLWCCWRPGYGLWRLWRLRNCFCAPCRHVCCSCCLCNNGCCGPRSGCYKGRCCTSCCTGTEKDPAVLAAGGGGAVSQGCLPCRQRQKEPRPKPEEDAGGPGGAWMKFANGDGGHVRELR</sequence>
<dbReference type="PANTHER" id="PTHR24652">
    <property type="entry name" value="LOW-DENSITY LIPOPROTEIN RECEPTOR CLASS A DOMAIN-CONTAINING PROTEIN 2"/>
    <property type="match status" value="1"/>
</dbReference>
<keyword evidence="8" id="KW-1185">Reference proteome</keyword>
<dbReference type="PANTHER" id="PTHR24652:SF67">
    <property type="entry name" value="LOW-DENSITY LIPOPROTEIN RECEPTOR CLASS A DOMAIN-CONTAINING PROTEIN 2"/>
    <property type="match status" value="1"/>
</dbReference>
<evidence type="ECO:0000256" key="3">
    <source>
        <dbReference type="SAM" id="MobiDB-lite"/>
    </source>
</evidence>
<dbReference type="Proteomes" id="UP000549394">
    <property type="component" value="Unassembled WGS sequence"/>
</dbReference>
<dbReference type="EMBL" id="CAJFCJ010000006">
    <property type="protein sequence ID" value="CAD5116722.1"/>
    <property type="molecule type" value="Genomic_DNA"/>
</dbReference>
<keyword evidence="5" id="KW-0732">Signal</keyword>
<reference evidence="7 8" key="1">
    <citation type="submission" date="2020-08" db="EMBL/GenBank/DDBJ databases">
        <authorList>
            <person name="Hejnol A."/>
        </authorList>
    </citation>
    <scope>NUCLEOTIDE SEQUENCE [LARGE SCALE GENOMIC DNA]</scope>
</reference>
<evidence type="ECO:0000256" key="4">
    <source>
        <dbReference type="SAM" id="Phobius"/>
    </source>
</evidence>
<evidence type="ECO:0000313" key="7">
    <source>
        <dbReference type="EMBL" id="CAD5116722.1"/>
    </source>
</evidence>
<feature type="region of interest" description="Disordered" evidence="3">
    <location>
        <begin position="366"/>
        <end position="402"/>
    </location>
</feature>
<dbReference type="AlphaFoldDB" id="A0A7I8VQ47"/>
<keyword evidence="4" id="KW-0472">Membrane</keyword>
<evidence type="ECO:0000256" key="1">
    <source>
        <dbReference type="ARBA" id="ARBA00023157"/>
    </source>
</evidence>
<feature type="transmembrane region" description="Helical" evidence="4">
    <location>
        <begin position="269"/>
        <end position="289"/>
    </location>
</feature>
<dbReference type="InterPro" id="IPR042333">
    <property type="entry name" value="LRAD2/Mig-13-like"/>
</dbReference>
<evidence type="ECO:0000313" key="8">
    <source>
        <dbReference type="Proteomes" id="UP000549394"/>
    </source>
</evidence>
<evidence type="ECO:0000256" key="2">
    <source>
        <dbReference type="PROSITE-ProRule" id="PRU00124"/>
    </source>
</evidence>
<name>A0A7I8VQ47_9ANNE</name>
<comment type="caution">
    <text evidence="7">The sequence shown here is derived from an EMBL/GenBank/DDBJ whole genome shotgun (WGS) entry which is preliminary data.</text>
</comment>
<dbReference type="PROSITE" id="PS01180">
    <property type="entry name" value="CUB"/>
    <property type="match status" value="1"/>
</dbReference>
<feature type="compositionally biased region" description="Basic and acidic residues" evidence="3">
    <location>
        <begin position="368"/>
        <end position="378"/>
    </location>
</feature>
<feature type="domain" description="CUB" evidence="6">
    <location>
        <begin position="28"/>
        <end position="197"/>
    </location>
</feature>
<keyword evidence="1" id="KW-1015">Disulfide bond</keyword>
<comment type="caution">
    <text evidence="2">Lacks conserved residue(s) required for the propagation of feature annotation.</text>
</comment>